<evidence type="ECO:0000313" key="2">
    <source>
        <dbReference type="Proteomes" id="UP001390339"/>
    </source>
</evidence>
<dbReference type="InterPro" id="IPR036770">
    <property type="entry name" value="Ankyrin_rpt-contain_sf"/>
</dbReference>
<name>A0ABR2II51_9PEZI</name>
<protein>
    <submittedName>
        <fullName evidence="1">Ankyrin</fullName>
    </submittedName>
</protein>
<gene>
    <name evidence="1" type="ORF">PGQ11_009444</name>
</gene>
<dbReference type="Proteomes" id="UP001390339">
    <property type="component" value="Unassembled WGS sequence"/>
</dbReference>
<dbReference type="Gene3D" id="1.25.40.20">
    <property type="entry name" value="Ankyrin repeat-containing domain"/>
    <property type="match status" value="1"/>
</dbReference>
<keyword evidence="2" id="KW-1185">Reference proteome</keyword>
<evidence type="ECO:0000313" key="1">
    <source>
        <dbReference type="EMBL" id="KAK8863209.1"/>
    </source>
</evidence>
<proteinExistence type="predicted"/>
<sequence>MRDLLHQSPLTFTTRRLQKPAFAFLFVKHGAIIGPDERDAFLPTLNFTVDRNDLAVVSWLVEEGVPFLVKDARNQTPYQRAKRAGFNEIAQYLYDKARSGGRRGGSGHGSSISSVTLRGETVLDLEEVLVVGSDNQTTLNSKEKVLIKEVTPEALSFKNIEKDTFTLHGEEDKTRKNPLDGEDLQDSITKMRQRITIEIALNSAVGGRSGMIEREMISVGVIGLLLVLLVLR</sequence>
<accession>A0ABR2II51</accession>
<organism evidence="1 2">
    <name type="scientific">Apiospora arundinis</name>
    <dbReference type="NCBI Taxonomy" id="335852"/>
    <lineage>
        <taxon>Eukaryota</taxon>
        <taxon>Fungi</taxon>
        <taxon>Dikarya</taxon>
        <taxon>Ascomycota</taxon>
        <taxon>Pezizomycotina</taxon>
        <taxon>Sordariomycetes</taxon>
        <taxon>Xylariomycetidae</taxon>
        <taxon>Amphisphaeriales</taxon>
        <taxon>Apiosporaceae</taxon>
        <taxon>Apiospora</taxon>
    </lineage>
</organism>
<reference evidence="1 2" key="1">
    <citation type="journal article" date="2024" name="IMA Fungus">
        <title>Apiospora arundinis, a panoply of carbohydrate-active enzymes and secondary metabolites.</title>
        <authorList>
            <person name="Sorensen T."/>
            <person name="Petersen C."/>
            <person name="Muurmann A.T."/>
            <person name="Christiansen J.V."/>
            <person name="Brundto M.L."/>
            <person name="Overgaard C.K."/>
            <person name="Boysen A.T."/>
            <person name="Wollenberg R.D."/>
            <person name="Larsen T.O."/>
            <person name="Sorensen J.L."/>
            <person name="Nielsen K.L."/>
            <person name="Sondergaard T.E."/>
        </authorList>
    </citation>
    <scope>NUCLEOTIDE SEQUENCE [LARGE SCALE GENOMIC DNA]</scope>
    <source>
        <strain evidence="1 2">AAU 773</strain>
    </source>
</reference>
<dbReference type="EMBL" id="JAPCWZ010000005">
    <property type="protein sequence ID" value="KAK8863209.1"/>
    <property type="molecule type" value="Genomic_DNA"/>
</dbReference>
<comment type="caution">
    <text evidence="1">The sequence shown here is derived from an EMBL/GenBank/DDBJ whole genome shotgun (WGS) entry which is preliminary data.</text>
</comment>
<dbReference type="SUPFAM" id="SSF48403">
    <property type="entry name" value="Ankyrin repeat"/>
    <property type="match status" value="1"/>
</dbReference>